<evidence type="ECO:0000256" key="4">
    <source>
        <dbReference type="ARBA" id="ARBA00022763"/>
    </source>
</evidence>
<dbReference type="PANTHER" id="PTHR14773">
    <property type="entry name" value="WD REPEAT-CONTAINING PROTEIN 76"/>
    <property type="match status" value="1"/>
</dbReference>
<dbReference type="STRING" id="218851.A0A2G5DQC6"/>
<reference evidence="8 9" key="1">
    <citation type="submission" date="2017-09" db="EMBL/GenBank/DDBJ databases">
        <title>WGS assembly of Aquilegia coerulea Goldsmith.</title>
        <authorList>
            <person name="Hodges S."/>
            <person name="Kramer E."/>
            <person name="Nordborg M."/>
            <person name="Tomkins J."/>
            <person name="Borevitz J."/>
            <person name="Derieg N."/>
            <person name="Yan J."/>
            <person name="Mihaltcheva S."/>
            <person name="Hayes R.D."/>
            <person name="Rokhsar D."/>
        </authorList>
    </citation>
    <scope>NUCLEOTIDE SEQUENCE [LARGE SCALE GENOMIC DNA]</scope>
    <source>
        <strain evidence="9">cv. Goldsmith</strain>
    </source>
</reference>
<comment type="similarity">
    <text evidence="1">Belongs to the WD repeat DDB2/WDR76 family.</text>
</comment>
<feature type="non-terminal residue" evidence="8">
    <location>
        <position position="1"/>
    </location>
</feature>
<feature type="compositionally biased region" description="Basic and acidic residues" evidence="7">
    <location>
        <begin position="103"/>
        <end position="112"/>
    </location>
</feature>
<evidence type="ECO:0000256" key="1">
    <source>
        <dbReference type="ARBA" id="ARBA00005434"/>
    </source>
</evidence>
<evidence type="ECO:0000256" key="3">
    <source>
        <dbReference type="ARBA" id="ARBA00022737"/>
    </source>
</evidence>
<protein>
    <submittedName>
        <fullName evidence="8">Uncharacterized protein</fullName>
    </submittedName>
</protein>
<feature type="repeat" description="WD" evidence="6">
    <location>
        <begin position="314"/>
        <end position="349"/>
    </location>
</feature>
<dbReference type="PANTHER" id="PTHR14773:SF0">
    <property type="entry name" value="WD REPEAT-CONTAINING PROTEIN 76"/>
    <property type="match status" value="1"/>
</dbReference>
<dbReference type="Pfam" id="PF00400">
    <property type="entry name" value="WD40"/>
    <property type="match status" value="2"/>
</dbReference>
<dbReference type="AlphaFoldDB" id="A0A2G5DQC6"/>
<name>A0A2G5DQC6_AQUCA</name>
<dbReference type="GO" id="GO:2000001">
    <property type="term" value="P:regulation of DNA damage checkpoint"/>
    <property type="evidence" value="ECO:0007669"/>
    <property type="project" value="TreeGrafter"/>
</dbReference>
<dbReference type="SUPFAM" id="SSF50978">
    <property type="entry name" value="WD40 repeat-like"/>
    <property type="match status" value="1"/>
</dbReference>
<proteinExistence type="inferred from homology"/>
<feature type="region of interest" description="Disordered" evidence="7">
    <location>
        <begin position="95"/>
        <end position="133"/>
    </location>
</feature>
<dbReference type="InterPro" id="IPR015943">
    <property type="entry name" value="WD40/YVTN_repeat-like_dom_sf"/>
</dbReference>
<dbReference type="OrthoDB" id="9890280at2759"/>
<dbReference type="SMART" id="SM00320">
    <property type="entry name" value="WD40"/>
    <property type="match status" value="5"/>
</dbReference>
<dbReference type="GO" id="GO:0006974">
    <property type="term" value="P:DNA damage response"/>
    <property type="evidence" value="ECO:0007669"/>
    <property type="project" value="UniProtKB-KW"/>
</dbReference>
<evidence type="ECO:0000256" key="5">
    <source>
        <dbReference type="ARBA" id="ARBA00023125"/>
    </source>
</evidence>
<dbReference type="InterPro" id="IPR050853">
    <property type="entry name" value="WD_repeat_DNA-damage-binding"/>
</dbReference>
<dbReference type="EMBL" id="KZ305033">
    <property type="protein sequence ID" value="PIA45699.1"/>
    <property type="molecule type" value="Genomic_DNA"/>
</dbReference>
<keyword evidence="4" id="KW-0227">DNA damage</keyword>
<dbReference type="InterPro" id="IPR036322">
    <property type="entry name" value="WD40_repeat_dom_sf"/>
</dbReference>
<organism evidence="8 9">
    <name type="scientific">Aquilegia coerulea</name>
    <name type="common">Rocky mountain columbine</name>
    <dbReference type="NCBI Taxonomy" id="218851"/>
    <lineage>
        <taxon>Eukaryota</taxon>
        <taxon>Viridiplantae</taxon>
        <taxon>Streptophyta</taxon>
        <taxon>Embryophyta</taxon>
        <taxon>Tracheophyta</taxon>
        <taxon>Spermatophyta</taxon>
        <taxon>Magnoliopsida</taxon>
        <taxon>Ranunculales</taxon>
        <taxon>Ranunculaceae</taxon>
        <taxon>Thalictroideae</taxon>
        <taxon>Aquilegia</taxon>
    </lineage>
</organism>
<dbReference type="InterPro" id="IPR019775">
    <property type="entry name" value="WD40_repeat_CS"/>
</dbReference>
<gene>
    <name evidence="8" type="ORF">AQUCO_01600139v1</name>
</gene>
<evidence type="ECO:0000313" key="9">
    <source>
        <dbReference type="Proteomes" id="UP000230069"/>
    </source>
</evidence>
<dbReference type="PROSITE" id="PS50294">
    <property type="entry name" value="WD_REPEATS_REGION"/>
    <property type="match status" value="1"/>
</dbReference>
<sequence>IFRTSFVVFDKATEQQLARRLSEYERKRLENIKRNEEMMAKLKIQSKAFQFSSVTKHQRKETKPSKTTQAKKRKSETPIVLRRSPRTHGIVVEVEPKPSLQKGIEDETRESSIESENSPRKLGPLTMEEAYNGDSSDRPFIKTIMNMSNAALSSGLKKRELIGNVETFDPKSMVLKPENIARVMPDKILNLKFFPCPDRTIVVSGNSDGEIAFWDVDCEDEDCDGIYLYQPHEYSISGISIQPFSLSKVFSSCYGGLIRVMDVGKESFDLVCSTGNTIFCLSQRPNDAKTLYFGQGSGLLSVFDARVGKSSDSRRLHELRINTLDFNPENSNLVATSSTDGTACIWDLRYINAQKPKYLKMVDYTKSVHSAYFSPSGKFLATTSLDNKIGILGGVDYVDTSTIYHLNRNTAGASYFRAIWGWDDSYLFIGNQDRAVDVISTVDESIVTLESSHMSANPLRFAAHPYKVGTLAGGTSCRKIYVWT</sequence>
<dbReference type="GO" id="GO:0005634">
    <property type="term" value="C:nucleus"/>
    <property type="evidence" value="ECO:0007669"/>
    <property type="project" value="TreeGrafter"/>
</dbReference>
<accession>A0A2G5DQC6</accession>
<keyword evidence="2 6" id="KW-0853">WD repeat</keyword>
<evidence type="ECO:0000256" key="6">
    <source>
        <dbReference type="PROSITE-ProRule" id="PRU00221"/>
    </source>
</evidence>
<evidence type="ECO:0000256" key="7">
    <source>
        <dbReference type="SAM" id="MobiDB-lite"/>
    </source>
</evidence>
<dbReference type="Proteomes" id="UP000230069">
    <property type="component" value="Unassembled WGS sequence"/>
</dbReference>
<keyword evidence="3" id="KW-0677">Repeat</keyword>
<dbReference type="FunCoup" id="A0A2G5DQC6">
    <property type="interactions" value="1862"/>
</dbReference>
<keyword evidence="9" id="KW-1185">Reference proteome</keyword>
<evidence type="ECO:0000313" key="8">
    <source>
        <dbReference type="EMBL" id="PIA45699.1"/>
    </source>
</evidence>
<dbReference type="PROSITE" id="PS50082">
    <property type="entry name" value="WD_REPEATS_2"/>
    <property type="match status" value="2"/>
</dbReference>
<feature type="repeat" description="WD" evidence="6">
    <location>
        <begin position="197"/>
        <end position="217"/>
    </location>
</feature>
<evidence type="ECO:0000256" key="2">
    <source>
        <dbReference type="ARBA" id="ARBA00022574"/>
    </source>
</evidence>
<dbReference type="PROSITE" id="PS00678">
    <property type="entry name" value="WD_REPEATS_1"/>
    <property type="match status" value="1"/>
</dbReference>
<dbReference type="InParanoid" id="A0A2G5DQC6"/>
<keyword evidence="5" id="KW-0238">DNA-binding</keyword>
<dbReference type="Gene3D" id="2.130.10.10">
    <property type="entry name" value="YVTN repeat-like/Quinoprotein amine dehydrogenase"/>
    <property type="match status" value="1"/>
</dbReference>
<feature type="region of interest" description="Disordered" evidence="7">
    <location>
        <begin position="51"/>
        <end position="77"/>
    </location>
</feature>
<dbReference type="GO" id="GO:0003677">
    <property type="term" value="F:DNA binding"/>
    <property type="evidence" value="ECO:0007669"/>
    <property type="project" value="UniProtKB-KW"/>
</dbReference>
<dbReference type="InterPro" id="IPR001680">
    <property type="entry name" value="WD40_rpt"/>
</dbReference>